<protein>
    <submittedName>
        <fullName evidence="4">DMT family transporter</fullName>
    </submittedName>
</protein>
<feature type="transmembrane region" description="Helical" evidence="1">
    <location>
        <begin position="211"/>
        <end position="233"/>
    </location>
</feature>
<evidence type="ECO:0000256" key="1">
    <source>
        <dbReference type="SAM" id="Phobius"/>
    </source>
</evidence>
<dbReference type="EMBL" id="DTBZ01000100">
    <property type="protein sequence ID" value="HGQ18393.1"/>
    <property type="molecule type" value="Genomic_DNA"/>
</dbReference>
<reference evidence="4" key="1">
    <citation type="journal article" date="2020" name="mSystems">
        <title>Genome- and Community-Level Interaction Insights into Carbon Utilization and Element Cycling Functions of Hydrothermarchaeota in Hydrothermal Sediment.</title>
        <authorList>
            <person name="Zhou Z."/>
            <person name="Liu Y."/>
            <person name="Xu W."/>
            <person name="Pan J."/>
            <person name="Luo Z.H."/>
            <person name="Li M."/>
        </authorList>
    </citation>
    <scope>NUCLEOTIDE SEQUENCE [LARGE SCALE GENOMIC DNA]</scope>
    <source>
        <strain evidence="3">SpSt-618</strain>
        <strain evidence="4">SpSt-657</strain>
    </source>
</reference>
<dbReference type="EMBL" id="DTAI01000184">
    <property type="protein sequence ID" value="HGN37122.1"/>
    <property type="molecule type" value="Genomic_DNA"/>
</dbReference>
<feature type="transmembrane region" description="Helical" evidence="1">
    <location>
        <begin position="176"/>
        <end position="199"/>
    </location>
</feature>
<gene>
    <name evidence="3" type="ORF">ENT87_06210</name>
    <name evidence="4" type="ORF">ENU30_05415</name>
</gene>
<feature type="domain" description="EamA" evidence="2">
    <location>
        <begin position="9"/>
        <end position="136"/>
    </location>
</feature>
<dbReference type="SUPFAM" id="SSF103481">
    <property type="entry name" value="Multidrug resistance efflux transporter EmrE"/>
    <property type="match status" value="2"/>
</dbReference>
<organism evidence="4">
    <name type="scientific">Ignisphaera aggregans</name>
    <dbReference type="NCBI Taxonomy" id="334771"/>
    <lineage>
        <taxon>Archaea</taxon>
        <taxon>Thermoproteota</taxon>
        <taxon>Thermoprotei</taxon>
        <taxon>Desulfurococcales</taxon>
        <taxon>Desulfurococcaceae</taxon>
        <taxon>Ignisphaera</taxon>
    </lineage>
</organism>
<feature type="transmembrane region" description="Helical" evidence="1">
    <location>
        <begin position="147"/>
        <end position="164"/>
    </location>
</feature>
<dbReference type="AlphaFoldDB" id="A0A7J3JRE8"/>
<dbReference type="Pfam" id="PF00892">
    <property type="entry name" value="EamA"/>
    <property type="match status" value="2"/>
</dbReference>
<dbReference type="PANTHER" id="PTHR22911:SF76">
    <property type="entry name" value="EAMA DOMAIN-CONTAINING PROTEIN"/>
    <property type="match status" value="1"/>
</dbReference>
<feature type="transmembrane region" description="Helical" evidence="1">
    <location>
        <begin position="7"/>
        <end position="25"/>
    </location>
</feature>
<feature type="domain" description="EamA" evidence="2">
    <location>
        <begin position="148"/>
        <end position="281"/>
    </location>
</feature>
<comment type="caution">
    <text evidence="4">The sequence shown here is derived from an EMBL/GenBank/DDBJ whole genome shotgun (WGS) entry which is preliminary data.</text>
</comment>
<evidence type="ECO:0000259" key="2">
    <source>
        <dbReference type="Pfam" id="PF00892"/>
    </source>
</evidence>
<feature type="transmembrane region" description="Helical" evidence="1">
    <location>
        <begin position="31"/>
        <end position="52"/>
    </location>
</feature>
<keyword evidence="1" id="KW-1133">Transmembrane helix</keyword>
<feature type="transmembrane region" description="Helical" evidence="1">
    <location>
        <begin position="122"/>
        <end position="141"/>
    </location>
</feature>
<dbReference type="GO" id="GO:0016020">
    <property type="term" value="C:membrane"/>
    <property type="evidence" value="ECO:0007669"/>
    <property type="project" value="InterPro"/>
</dbReference>
<dbReference type="PANTHER" id="PTHR22911">
    <property type="entry name" value="ACYL-MALONYL CONDENSING ENZYME-RELATED"/>
    <property type="match status" value="1"/>
</dbReference>
<evidence type="ECO:0000313" key="3">
    <source>
        <dbReference type="EMBL" id="HGN37122.1"/>
    </source>
</evidence>
<keyword evidence="1" id="KW-0472">Membrane</keyword>
<dbReference type="InterPro" id="IPR000620">
    <property type="entry name" value="EamA_dom"/>
</dbReference>
<feature type="transmembrane region" description="Helical" evidence="1">
    <location>
        <begin position="64"/>
        <end position="83"/>
    </location>
</feature>
<sequence length="288" mass="31776">MSSYKIRYALFTVAMVSIGSASILVRLSGASAISCAFWRLLLSIPLLFVMSIANGVKPLYTPSFLRYFIPSGVALALHFILWMDSLFRIPIAISTTIVVTYPIHLLLLEGIISREIPRGREIVGVTIAFVGIAIFFSDAYTNAEIDVIGILESFMASILAALYFQIGRIARKFLNVYSYTIPTYFFGALTVAIYNYIFVRDDMLHQFLSSWIWLLLLAVIPMIGGHTVMNYLLRYFKSSIVTSIALAEPIIATVLAIPLLAEVPSPNQIIALIVTLSGVVTAITSSQT</sequence>
<proteinExistence type="predicted"/>
<evidence type="ECO:0000313" key="4">
    <source>
        <dbReference type="EMBL" id="HGQ18393.1"/>
    </source>
</evidence>
<name>A0A7J3JRE8_9CREN</name>
<dbReference type="InterPro" id="IPR037185">
    <property type="entry name" value="EmrE-like"/>
</dbReference>
<feature type="transmembrane region" description="Helical" evidence="1">
    <location>
        <begin position="89"/>
        <end position="110"/>
    </location>
</feature>
<keyword evidence="1" id="KW-0812">Transmembrane</keyword>
<feature type="transmembrane region" description="Helical" evidence="1">
    <location>
        <begin position="240"/>
        <end position="261"/>
    </location>
</feature>
<accession>A0A7J3JRE8</accession>
<feature type="transmembrane region" description="Helical" evidence="1">
    <location>
        <begin position="267"/>
        <end position="285"/>
    </location>
</feature>